<reference evidence="1" key="1">
    <citation type="submission" date="2020-05" db="EMBL/GenBank/DDBJ databases">
        <authorList>
            <person name="Chiriac C."/>
            <person name="Salcher M."/>
            <person name="Ghai R."/>
            <person name="Kavagutti S V."/>
        </authorList>
    </citation>
    <scope>NUCLEOTIDE SEQUENCE</scope>
</reference>
<accession>A0A6J7DUM8</accession>
<gene>
    <name evidence="1" type="ORF">UFOPK3425_00691</name>
</gene>
<dbReference type="AlphaFoldDB" id="A0A6J7DUM8"/>
<sequence length="64" mass="6251">MPNIDVISPVSSAPIDRLALGLGWVRPGAAHIGGSLSLSSPGVAGIGLKGGGGGGYMCFEGNEE</sequence>
<proteinExistence type="predicted"/>
<evidence type="ECO:0000313" key="1">
    <source>
        <dbReference type="EMBL" id="CAB4872069.1"/>
    </source>
</evidence>
<protein>
    <submittedName>
        <fullName evidence="1">Unannotated protein</fullName>
    </submittedName>
</protein>
<name>A0A6J7DUM8_9ZZZZ</name>
<dbReference type="EMBL" id="CAFBLV010000119">
    <property type="protein sequence ID" value="CAB4872069.1"/>
    <property type="molecule type" value="Genomic_DNA"/>
</dbReference>
<organism evidence="1">
    <name type="scientific">freshwater metagenome</name>
    <dbReference type="NCBI Taxonomy" id="449393"/>
    <lineage>
        <taxon>unclassified sequences</taxon>
        <taxon>metagenomes</taxon>
        <taxon>ecological metagenomes</taxon>
    </lineage>
</organism>